<evidence type="ECO:0000256" key="6">
    <source>
        <dbReference type="ARBA" id="ARBA00022801"/>
    </source>
</evidence>
<keyword evidence="6" id="KW-0378">Hydrolase</keyword>
<evidence type="ECO:0000313" key="13">
    <source>
        <dbReference type="Proteomes" id="UP000242432"/>
    </source>
</evidence>
<evidence type="ECO:0000259" key="11">
    <source>
        <dbReference type="SMART" id="SM00955"/>
    </source>
</evidence>
<dbReference type="NCBIfam" id="NF003455">
    <property type="entry name" value="PRK05054.1"/>
    <property type="match status" value="1"/>
</dbReference>
<dbReference type="SUPFAM" id="SSF50249">
    <property type="entry name" value="Nucleic acid-binding proteins"/>
    <property type="match status" value="3"/>
</dbReference>
<organism evidence="12 13">
    <name type="scientific">Succinivibrio dextrinosolvens DSM 3072</name>
    <dbReference type="NCBI Taxonomy" id="1123324"/>
    <lineage>
        <taxon>Bacteria</taxon>
        <taxon>Pseudomonadati</taxon>
        <taxon>Pseudomonadota</taxon>
        <taxon>Gammaproteobacteria</taxon>
        <taxon>Aeromonadales</taxon>
        <taxon>Succinivibrionaceae</taxon>
        <taxon>Succinivibrio</taxon>
    </lineage>
</organism>
<dbReference type="Pfam" id="PF00773">
    <property type="entry name" value="RNB"/>
    <property type="match status" value="1"/>
</dbReference>
<dbReference type="Pfam" id="PF17876">
    <property type="entry name" value="CSD2"/>
    <property type="match status" value="1"/>
</dbReference>
<accession>A0A1T4UXQ8</accession>
<evidence type="ECO:0000256" key="5">
    <source>
        <dbReference type="ARBA" id="ARBA00022722"/>
    </source>
</evidence>
<gene>
    <name evidence="12" type="ORF">SAMN02745213_00223</name>
</gene>
<dbReference type="PANTHER" id="PTHR23355">
    <property type="entry name" value="RIBONUCLEASE"/>
    <property type="match status" value="1"/>
</dbReference>
<evidence type="ECO:0000313" key="12">
    <source>
        <dbReference type="EMBL" id="SKA57416.1"/>
    </source>
</evidence>
<name>A0A1T4UXQ8_9GAMM</name>
<evidence type="ECO:0000259" key="10">
    <source>
        <dbReference type="SMART" id="SM00357"/>
    </source>
</evidence>
<dbReference type="EMBL" id="FUXX01000002">
    <property type="protein sequence ID" value="SKA57416.1"/>
    <property type="molecule type" value="Genomic_DNA"/>
</dbReference>
<dbReference type="Gene3D" id="2.40.50.640">
    <property type="match status" value="1"/>
</dbReference>
<feature type="domain" description="Cold-shock" evidence="10">
    <location>
        <begin position="23"/>
        <end position="78"/>
    </location>
</feature>
<comment type="subcellular location">
    <subcellularLocation>
        <location evidence="2">Cytoplasm</location>
    </subcellularLocation>
</comment>
<reference evidence="13" key="1">
    <citation type="submission" date="2017-02" db="EMBL/GenBank/DDBJ databases">
        <authorList>
            <person name="Varghese N."/>
            <person name="Submissions S."/>
        </authorList>
    </citation>
    <scope>NUCLEOTIDE SEQUENCE [LARGE SCALE GENOMIC DNA]</scope>
    <source>
        <strain evidence="13">DSM 3072</strain>
    </source>
</reference>
<evidence type="ECO:0000256" key="2">
    <source>
        <dbReference type="ARBA" id="ARBA00004496"/>
    </source>
</evidence>
<dbReference type="InterPro" id="IPR022966">
    <property type="entry name" value="RNase_II/R_CS"/>
</dbReference>
<dbReference type="InterPro" id="IPR012340">
    <property type="entry name" value="NA-bd_OB-fold"/>
</dbReference>
<dbReference type="STRING" id="83771.SAMN02910357_01142"/>
<dbReference type="InterPro" id="IPR050180">
    <property type="entry name" value="RNR_Ribonuclease"/>
</dbReference>
<dbReference type="NCBIfam" id="TIGR00358">
    <property type="entry name" value="3_prime_RNase"/>
    <property type="match status" value="1"/>
</dbReference>
<evidence type="ECO:0000256" key="7">
    <source>
        <dbReference type="ARBA" id="ARBA00022839"/>
    </source>
</evidence>
<evidence type="ECO:0000256" key="8">
    <source>
        <dbReference type="ARBA" id="ARBA00022884"/>
    </source>
</evidence>
<keyword evidence="7" id="KW-0269">Exonuclease</keyword>
<dbReference type="InterPro" id="IPR001900">
    <property type="entry name" value="RNase_II/R"/>
</dbReference>
<protein>
    <recommendedName>
        <fullName evidence="9">Exoribonuclease II</fullName>
        <ecNumber evidence="9">3.1.13.1</ecNumber>
    </recommendedName>
</protein>
<dbReference type="InterPro" id="IPR003029">
    <property type="entry name" value="S1_domain"/>
</dbReference>
<comment type="catalytic activity">
    <reaction evidence="1">
        <text>Exonucleolytic cleavage in the 3'- to 5'-direction to yield nucleoside 5'-phosphates.</text>
        <dbReference type="EC" id="3.1.13.1"/>
    </reaction>
</comment>
<sequence>MLFDDPALKQLKNTFEKEKVRKEGYVKTTDRAFGFLEVDRDSFFIAPNDMKNVVNGDKVVAIIEKDGDKTKAVPEKLVEAYLTRFVAKVLFVSGKLFIIPDHPSINIRIAADDRRKDQSVKLNNGDWVICNLKSHALQKKEFRATLDELICKKDDPKTPWLVSLRKYDLPTQEPEDSEFEFKEKDLPREDMTSIPFVTIDSEHTEDMDDALYIEENDDNYKLYVAIADPTGYIEQNTPENESASHRAFSIYLPGRDIPMLPRILSQNLCSLRENELRPALVGIMTVAKDGTLLADKTEFKLANIMSHGKLAYNKVSDYFEKVEGADFVPTEEIKTVLETLIRFTECRDKYRATHAATFKNKPDYDFVLKEDGSLDHIEVNFRRIANRIVEESMIIANIAAGSFLAEKLNSGIFNLHKGFDLQKKKDLIELLNKEHCPFNEEKLGELEEYNAIRRFAIEHNNDYLDSRIRKLQEFSEISIKPGPHYALGVYNYATWTSPIRKYGDMVNHRLLKSMIEHKEQITMPDENLLKIMNEARRTNRMAERDVKDWLYVEFLEPDIEKKTKFEAVIFEVSRGGFKAILEANGAMVFVPFSMMTEDKDSLTLQGDTGEIYVKQDLVYRLGDKINLKVVEINKKTRSIIAAPCESIGGLMLPDPYAPKKAKVAPKRK</sequence>
<keyword evidence="8" id="KW-0694">RNA-binding</keyword>
<feature type="domain" description="RNB" evidence="11">
    <location>
        <begin position="188"/>
        <end position="517"/>
    </location>
</feature>
<evidence type="ECO:0000256" key="3">
    <source>
        <dbReference type="ARBA" id="ARBA00009925"/>
    </source>
</evidence>
<dbReference type="GO" id="GO:0008859">
    <property type="term" value="F:exoribonuclease II activity"/>
    <property type="evidence" value="ECO:0007669"/>
    <property type="project" value="UniProtKB-UniRule"/>
</dbReference>
<dbReference type="InterPro" id="IPR013223">
    <property type="entry name" value="RNase_B_OB_dom"/>
</dbReference>
<dbReference type="InterPro" id="IPR011804">
    <property type="entry name" value="RNase_II"/>
</dbReference>
<dbReference type="Proteomes" id="UP000242432">
    <property type="component" value="Unassembled WGS sequence"/>
</dbReference>
<dbReference type="InterPro" id="IPR004476">
    <property type="entry name" value="RNase_II/RNase_R"/>
</dbReference>
<dbReference type="GO" id="GO:0005829">
    <property type="term" value="C:cytosol"/>
    <property type="evidence" value="ECO:0007669"/>
    <property type="project" value="UniProtKB-ARBA"/>
</dbReference>
<dbReference type="Pfam" id="PF08206">
    <property type="entry name" value="OB_RNB"/>
    <property type="match status" value="1"/>
</dbReference>
<dbReference type="PROSITE" id="PS01175">
    <property type="entry name" value="RIBONUCLEASE_II"/>
    <property type="match status" value="1"/>
</dbReference>
<dbReference type="GO" id="GO:0003723">
    <property type="term" value="F:RNA binding"/>
    <property type="evidence" value="ECO:0007669"/>
    <property type="project" value="UniProtKB-KW"/>
</dbReference>
<dbReference type="InterPro" id="IPR011129">
    <property type="entry name" value="CSD"/>
</dbReference>
<dbReference type="SMART" id="SM00955">
    <property type="entry name" value="RNB"/>
    <property type="match status" value="1"/>
</dbReference>
<evidence type="ECO:0000256" key="1">
    <source>
        <dbReference type="ARBA" id="ARBA00001849"/>
    </source>
</evidence>
<dbReference type="PANTHER" id="PTHR23355:SF37">
    <property type="entry name" value="EXORIBONUCLEASE 2"/>
    <property type="match status" value="1"/>
</dbReference>
<dbReference type="InterPro" id="IPR040476">
    <property type="entry name" value="CSD2"/>
</dbReference>
<dbReference type="Pfam" id="PF00575">
    <property type="entry name" value="S1"/>
    <property type="match status" value="1"/>
</dbReference>
<dbReference type="SMART" id="SM00357">
    <property type="entry name" value="CSP"/>
    <property type="match status" value="1"/>
</dbReference>
<keyword evidence="13" id="KW-1185">Reference proteome</keyword>
<evidence type="ECO:0000256" key="9">
    <source>
        <dbReference type="NCBIfam" id="TIGR02062"/>
    </source>
</evidence>
<dbReference type="NCBIfam" id="TIGR02062">
    <property type="entry name" value="RNase_B"/>
    <property type="match status" value="1"/>
</dbReference>
<comment type="similarity">
    <text evidence="3">Belongs to the RNR ribonuclease family. RNase II subfamily.</text>
</comment>
<dbReference type="RefSeq" id="WP_159442984.1">
    <property type="nucleotide sequence ID" value="NZ_FUXX01000002.1"/>
</dbReference>
<dbReference type="EC" id="3.1.13.1" evidence="9"/>
<evidence type="ECO:0000256" key="4">
    <source>
        <dbReference type="ARBA" id="ARBA00022490"/>
    </source>
</evidence>
<keyword evidence="4" id="KW-0963">Cytoplasm</keyword>
<dbReference type="GO" id="GO:0006402">
    <property type="term" value="P:mRNA catabolic process"/>
    <property type="evidence" value="ECO:0007669"/>
    <property type="project" value="TreeGrafter"/>
</dbReference>
<dbReference type="AlphaFoldDB" id="A0A1T4UXQ8"/>
<proteinExistence type="inferred from homology"/>
<keyword evidence="5" id="KW-0540">Nuclease</keyword>
<dbReference type="Gene3D" id="2.40.50.140">
    <property type="entry name" value="Nucleic acid-binding proteins"/>
    <property type="match status" value="2"/>
</dbReference>